<sequence length="382" mass="43413">MTMIYSQSTWTNVETTTMFTKQQLQVRMVDNEVYHSHVPPFKEKGRRRITSFLHLPPEIRMQIYELINLQSPMRQRQLCAWYPNPAYKAHYLRAVVSPGSSPVAVIGSGKESPHDQESASTSESDSESYKGGKPLFKVASWSEHHHQQHQEPRRHRLLSPHRPIGCIPHAMLRTCRQVYLEARCIPFRENEFVFLTWFSSGLSTARAFVGSMCRWQQESMRYARLEVPAREVFCAGCVGSGSGSRQQKLEADWGELCEYWSVGLRGLRLKIDLGQEDAYSSPSSSSSSSSSPFWICEQCGWVDGGLRKLRALRSLEVELKGSRPLLTVDWKLGWCEDLRAQINDGKTEDEFVSVVCVEKTPCREENQEAMQTAGGAKDVIDG</sequence>
<feature type="region of interest" description="Disordered" evidence="1">
    <location>
        <begin position="103"/>
        <end position="131"/>
    </location>
</feature>
<evidence type="ECO:0000313" key="2">
    <source>
        <dbReference type="EMBL" id="KAK0630025.1"/>
    </source>
</evidence>
<protein>
    <submittedName>
        <fullName evidence="2">Uncharacterized protein</fullName>
    </submittedName>
</protein>
<proteinExistence type="predicted"/>
<accession>A0AA39XA90</accession>
<evidence type="ECO:0000256" key="1">
    <source>
        <dbReference type="SAM" id="MobiDB-lite"/>
    </source>
</evidence>
<keyword evidence="3" id="KW-1185">Reference proteome</keyword>
<dbReference type="PANTHER" id="PTHR38790">
    <property type="entry name" value="2EXR DOMAIN-CONTAINING PROTEIN-RELATED"/>
    <property type="match status" value="1"/>
</dbReference>
<name>A0AA39XA90_9PEZI</name>
<dbReference type="EMBL" id="JAULSR010000002">
    <property type="protein sequence ID" value="KAK0630025.1"/>
    <property type="molecule type" value="Genomic_DNA"/>
</dbReference>
<comment type="caution">
    <text evidence="2">The sequence shown here is derived from an EMBL/GenBank/DDBJ whole genome shotgun (WGS) entry which is preliminary data.</text>
</comment>
<dbReference type="AlphaFoldDB" id="A0AA39XA90"/>
<gene>
    <name evidence="2" type="ORF">B0T17DRAFT_207995</name>
</gene>
<evidence type="ECO:0000313" key="3">
    <source>
        <dbReference type="Proteomes" id="UP001174934"/>
    </source>
</evidence>
<organism evidence="2 3">
    <name type="scientific">Bombardia bombarda</name>
    <dbReference type="NCBI Taxonomy" id="252184"/>
    <lineage>
        <taxon>Eukaryota</taxon>
        <taxon>Fungi</taxon>
        <taxon>Dikarya</taxon>
        <taxon>Ascomycota</taxon>
        <taxon>Pezizomycotina</taxon>
        <taxon>Sordariomycetes</taxon>
        <taxon>Sordariomycetidae</taxon>
        <taxon>Sordariales</taxon>
        <taxon>Lasiosphaeriaceae</taxon>
        <taxon>Bombardia</taxon>
    </lineage>
</organism>
<reference evidence="2" key="1">
    <citation type="submission" date="2023-06" db="EMBL/GenBank/DDBJ databases">
        <title>Genome-scale phylogeny and comparative genomics of the fungal order Sordariales.</title>
        <authorList>
            <consortium name="Lawrence Berkeley National Laboratory"/>
            <person name="Hensen N."/>
            <person name="Bonometti L."/>
            <person name="Westerberg I."/>
            <person name="Brannstrom I.O."/>
            <person name="Guillou S."/>
            <person name="Cros-Aarteil S."/>
            <person name="Calhoun S."/>
            <person name="Haridas S."/>
            <person name="Kuo A."/>
            <person name="Mondo S."/>
            <person name="Pangilinan J."/>
            <person name="Riley R."/>
            <person name="LaButti K."/>
            <person name="Andreopoulos B."/>
            <person name="Lipzen A."/>
            <person name="Chen C."/>
            <person name="Yanf M."/>
            <person name="Daum C."/>
            <person name="Ng V."/>
            <person name="Clum A."/>
            <person name="Steindorff A."/>
            <person name="Ohm R."/>
            <person name="Martin F."/>
            <person name="Silar P."/>
            <person name="Natvig D."/>
            <person name="Lalanne C."/>
            <person name="Gautier V."/>
            <person name="Ament-velasquez S.L."/>
            <person name="Kruys A."/>
            <person name="Hutchinson M.I."/>
            <person name="Powell A.J."/>
            <person name="Barry K."/>
            <person name="Miller A.N."/>
            <person name="Grigoriev I.V."/>
            <person name="Debuchy R."/>
            <person name="Gladieux P."/>
            <person name="Thoren M.H."/>
            <person name="Johannesson H."/>
        </authorList>
    </citation>
    <scope>NUCLEOTIDE SEQUENCE</scope>
    <source>
        <strain evidence="2">SMH3391-2</strain>
    </source>
</reference>
<dbReference type="Proteomes" id="UP001174934">
    <property type="component" value="Unassembled WGS sequence"/>
</dbReference>